<dbReference type="InterPro" id="IPR010233">
    <property type="entry name" value="UbiG_MeTrfase"/>
</dbReference>
<sequence length="257" mass="28270">MLDKSELSEPVTTENVSAEEVARFNALASEWWDPQGKYKTALAFNATRTEYIVTQLASHHGRSPQAADCLSGLRILDVGCGGGLISEALARRGALVTGIDASATSIEVAKRHAGQSQLEIDYRHCLADELLSANQTFDAVINAEVVEHVPDQPALIEQCARLVNEQGMLVLATLNRTIKSWVIAIVGAEYVMRYLPVGTHDWKMFVKPGELAAWVAAEDFTLVCETGMKLNPFSGQWRLCDSLQVNYLQCYQRASNK</sequence>
<dbReference type="Gene3D" id="3.40.50.150">
    <property type="entry name" value="Vaccinia Virus protein VP39"/>
    <property type="match status" value="1"/>
</dbReference>
<dbReference type="CDD" id="cd02440">
    <property type="entry name" value="AdoMet_MTases"/>
    <property type="match status" value="1"/>
</dbReference>
<dbReference type="InterPro" id="IPR029063">
    <property type="entry name" value="SAM-dependent_MTases_sf"/>
</dbReference>
<dbReference type="SUPFAM" id="SSF53335">
    <property type="entry name" value="S-adenosyl-L-methionine-dependent methyltransferases"/>
    <property type="match status" value="1"/>
</dbReference>
<dbReference type="EMBL" id="JAQQXP010000001">
    <property type="protein sequence ID" value="MDC8829876.1"/>
    <property type="molecule type" value="Genomic_DNA"/>
</dbReference>
<comment type="caution">
    <text evidence="7">The sequence shown here is derived from an EMBL/GenBank/DDBJ whole genome shotgun (WGS) entry which is preliminary data.</text>
</comment>
<dbReference type="NCBIfam" id="TIGR01983">
    <property type="entry name" value="UbiG"/>
    <property type="match status" value="1"/>
</dbReference>
<keyword evidence="1 5" id="KW-0489">Methyltransferase</keyword>
<comment type="pathway">
    <text evidence="5">Cofactor biosynthesis; ubiquinone biosynthesis.</text>
</comment>
<reference evidence="7 8" key="1">
    <citation type="submission" date="2022-10" db="EMBL/GenBank/DDBJ databases">
        <title>Alteromonas sp. chi3 Genome sequencing.</title>
        <authorList>
            <person name="Park S."/>
        </authorList>
    </citation>
    <scope>NUCLEOTIDE SEQUENCE [LARGE SCALE GENOMIC DNA]</scope>
    <source>
        <strain evidence="8">chi3</strain>
    </source>
</reference>
<keyword evidence="8" id="KW-1185">Reference proteome</keyword>
<feature type="domain" description="Methyltransferase type 11" evidence="6">
    <location>
        <begin position="76"/>
        <end position="171"/>
    </location>
</feature>
<dbReference type="Pfam" id="PF08241">
    <property type="entry name" value="Methyltransf_11"/>
    <property type="match status" value="1"/>
</dbReference>
<dbReference type="GO" id="GO:0102208">
    <property type="term" value="F:2-polyprenyl-6-hydroxyphenol methylase activity"/>
    <property type="evidence" value="ECO:0007669"/>
    <property type="project" value="UniProtKB-EC"/>
</dbReference>
<evidence type="ECO:0000313" key="7">
    <source>
        <dbReference type="EMBL" id="MDC8829876.1"/>
    </source>
</evidence>
<keyword evidence="4 5" id="KW-0949">S-adenosyl-L-methionine</keyword>
<comment type="similarity">
    <text evidence="5">Belongs to the methyltransferase superfamily. UbiG/COQ3 family.</text>
</comment>
<dbReference type="HAMAP" id="MF_00472">
    <property type="entry name" value="UbiG"/>
    <property type="match status" value="1"/>
</dbReference>
<feature type="binding site" evidence="5">
    <location>
        <position position="79"/>
    </location>
    <ligand>
        <name>S-adenosyl-L-methionine</name>
        <dbReference type="ChEBI" id="CHEBI:59789"/>
    </ligand>
</feature>
<keyword evidence="2 5" id="KW-0808">Transferase</keyword>
<dbReference type="PANTHER" id="PTHR43464:SF19">
    <property type="entry name" value="UBIQUINONE BIOSYNTHESIS O-METHYLTRANSFERASE, MITOCHONDRIAL"/>
    <property type="match status" value="1"/>
</dbReference>
<name>A0ABT5KYN2_9ALTE</name>
<comment type="catalytic activity">
    <reaction evidence="5">
        <text>a 3-(all-trans-polyprenyl)benzene-1,2-diol + S-adenosyl-L-methionine = a 2-methoxy-6-(all-trans-polyprenyl)phenol + S-adenosyl-L-homocysteine + H(+)</text>
        <dbReference type="Rhea" id="RHEA:31411"/>
        <dbReference type="Rhea" id="RHEA-COMP:9550"/>
        <dbReference type="Rhea" id="RHEA-COMP:9551"/>
        <dbReference type="ChEBI" id="CHEBI:15378"/>
        <dbReference type="ChEBI" id="CHEBI:57856"/>
        <dbReference type="ChEBI" id="CHEBI:59789"/>
        <dbReference type="ChEBI" id="CHEBI:62729"/>
        <dbReference type="ChEBI" id="CHEBI:62731"/>
        <dbReference type="EC" id="2.1.1.222"/>
    </reaction>
</comment>
<evidence type="ECO:0000256" key="4">
    <source>
        <dbReference type="ARBA" id="ARBA00022691"/>
    </source>
</evidence>
<feature type="binding site" evidence="5">
    <location>
        <position position="48"/>
    </location>
    <ligand>
        <name>S-adenosyl-L-methionine</name>
        <dbReference type="ChEBI" id="CHEBI:59789"/>
    </ligand>
</feature>
<dbReference type="EC" id="2.1.1.64" evidence="5"/>
<feature type="binding site" evidence="5">
    <location>
        <position position="100"/>
    </location>
    <ligand>
        <name>S-adenosyl-L-methionine</name>
        <dbReference type="ChEBI" id="CHEBI:59789"/>
    </ligand>
</feature>
<dbReference type="GO" id="GO:0032259">
    <property type="term" value="P:methylation"/>
    <property type="evidence" value="ECO:0007669"/>
    <property type="project" value="UniProtKB-KW"/>
</dbReference>
<proteinExistence type="inferred from homology"/>
<evidence type="ECO:0000256" key="1">
    <source>
        <dbReference type="ARBA" id="ARBA00022603"/>
    </source>
</evidence>
<evidence type="ECO:0000313" key="8">
    <source>
        <dbReference type="Proteomes" id="UP001218788"/>
    </source>
</evidence>
<dbReference type="PANTHER" id="PTHR43464">
    <property type="entry name" value="METHYLTRANSFERASE"/>
    <property type="match status" value="1"/>
</dbReference>
<evidence type="ECO:0000256" key="5">
    <source>
        <dbReference type="HAMAP-Rule" id="MF_00472"/>
    </source>
</evidence>
<dbReference type="Proteomes" id="UP001218788">
    <property type="component" value="Unassembled WGS sequence"/>
</dbReference>
<protein>
    <recommendedName>
        <fullName evidence="5">Ubiquinone biosynthesis O-methyltransferase</fullName>
    </recommendedName>
    <alternativeName>
        <fullName evidence="5">2-polyprenyl-6-hydroxyphenol methylase</fullName>
        <ecNumber evidence="5">2.1.1.222</ecNumber>
    </alternativeName>
    <alternativeName>
        <fullName evidence="5">3-demethylubiquinone 3-O-methyltransferase</fullName>
        <ecNumber evidence="5">2.1.1.64</ecNumber>
    </alternativeName>
</protein>
<organism evidence="7 8">
    <name type="scientific">Alteromonas gilva</name>
    <dbReference type="NCBI Taxonomy" id="2987522"/>
    <lineage>
        <taxon>Bacteria</taxon>
        <taxon>Pseudomonadati</taxon>
        <taxon>Pseudomonadota</taxon>
        <taxon>Gammaproteobacteria</taxon>
        <taxon>Alteromonadales</taxon>
        <taxon>Alteromonadaceae</taxon>
        <taxon>Alteromonas/Salinimonas group</taxon>
        <taxon>Alteromonas</taxon>
    </lineage>
</organism>
<keyword evidence="3 5" id="KW-0831">Ubiquinone biosynthesis</keyword>
<comment type="catalytic activity">
    <reaction evidence="5">
        <text>a 3-demethylubiquinol + S-adenosyl-L-methionine = a ubiquinol + S-adenosyl-L-homocysteine + H(+)</text>
        <dbReference type="Rhea" id="RHEA:44380"/>
        <dbReference type="Rhea" id="RHEA-COMP:9566"/>
        <dbReference type="Rhea" id="RHEA-COMP:10914"/>
        <dbReference type="ChEBI" id="CHEBI:15378"/>
        <dbReference type="ChEBI" id="CHEBI:17976"/>
        <dbReference type="ChEBI" id="CHEBI:57856"/>
        <dbReference type="ChEBI" id="CHEBI:59789"/>
        <dbReference type="ChEBI" id="CHEBI:84422"/>
        <dbReference type="EC" id="2.1.1.64"/>
    </reaction>
</comment>
<accession>A0ABT5KYN2</accession>
<comment type="function">
    <text evidence="5">O-methyltransferase that catalyzes the 2 O-methylation steps in the ubiquinone biosynthetic pathway.</text>
</comment>
<dbReference type="GO" id="GO:0061542">
    <property type="term" value="F:3-demethylubiquinol 3-O-methyltransferase activity"/>
    <property type="evidence" value="ECO:0007669"/>
    <property type="project" value="UniProtKB-EC"/>
</dbReference>
<evidence type="ECO:0000256" key="3">
    <source>
        <dbReference type="ARBA" id="ARBA00022688"/>
    </source>
</evidence>
<evidence type="ECO:0000256" key="2">
    <source>
        <dbReference type="ARBA" id="ARBA00022679"/>
    </source>
</evidence>
<dbReference type="RefSeq" id="WP_273638449.1">
    <property type="nucleotide sequence ID" value="NZ_JAQQXP010000001.1"/>
</dbReference>
<gene>
    <name evidence="5 7" type="primary">ubiG</name>
    <name evidence="7" type="ORF">OIK42_03765</name>
</gene>
<evidence type="ECO:0000259" key="6">
    <source>
        <dbReference type="Pfam" id="PF08241"/>
    </source>
</evidence>
<feature type="binding site" evidence="5">
    <location>
        <position position="143"/>
    </location>
    <ligand>
        <name>S-adenosyl-L-methionine</name>
        <dbReference type="ChEBI" id="CHEBI:59789"/>
    </ligand>
</feature>
<dbReference type="EC" id="2.1.1.222" evidence="5"/>
<dbReference type="InterPro" id="IPR013216">
    <property type="entry name" value="Methyltransf_11"/>
</dbReference>